<feature type="chain" id="PRO_5009639039" description="AB hydrolase-1 domain-containing protein" evidence="1">
    <location>
        <begin position="23"/>
        <end position="357"/>
    </location>
</feature>
<feature type="signal peptide" evidence="1">
    <location>
        <begin position="1"/>
        <end position="22"/>
    </location>
</feature>
<dbReference type="Proteomes" id="UP000182985">
    <property type="component" value="Unassembled WGS sequence"/>
</dbReference>
<gene>
    <name evidence="3" type="ORF">BLA27_14120</name>
</gene>
<evidence type="ECO:0000313" key="4">
    <source>
        <dbReference type="Proteomes" id="UP000182985"/>
    </source>
</evidence>
<feature type="domain" description="AB hydrolase-1" evidence="2">
    <location>
        <begin position="72"/>
        <end position="308"/>
    </location>
</feature>
<dbReference type="InterPro" id="IPR000073">
    <property type="entry name" value="AB_hydrolase_1"/>
</dbReference>
<evidence type="ECO:0000259" key="2">
    <source>
        <dbReference type="Pfam" id="PF00561"/>
    </source>
</evidence>
<keyword evidence="4" id="KW-1185">Reference proteome</keyword>
<dbReference type="PANTHER" id="PTHR43433">
    <property type="entry name" value="HYDROLASE, ALPHA/BETA FOLD FAMILY PROTEIN"/>
    <property type="match status" value="1"/>
</dbReference>
<sequence>MSRITPALILSVALTTSSSAFSDGSERQKPIKDPTALQLQSTFDPVGAEVHTLQDNGRELFFIDEGKRDDRAVVFIGGQGTSLEAFQLTEFARTTREQFGIRIISVERNGFGESSFDPKLGYQDYTREILTVLDHLDIDRFAIVAISGGGAYAAHLAATEPDRVLSLHAAAAVSRTLPTRSEPKCNTDEKTARESLIADTHNPKKWWAIGDSPVQAIPGWQTRAYADATRSFYVGGQLGDPAALAHENMLVCGKDAVVDSKRITAPTYLYYGDADTAVPVDQMRQWQAALPNVVKAKVYAGEGHTVQYRHWDQILADLAGYSEYTIVCRDGNGKLVANDEVGATEQLGICAWKPNSD</sequence>
<dbReference type="Gene3D" id="3.40.50.1820">
    <property type="entry name" value="alpha/beta hydrolase"/>
    <property type="match status" value="1"/>
</dbReference>
<proteinExistence type="predicted"/>
<dbReference type="InterPro" id="IPR050471">
    <property type="entry name" value="AB_hydrolase"/>
</dbReference>
<accession>A0A1J6HJ19</accession>
<dbReference type="SUPFAM" id="SSF53474">
    <property type="entry name" value="alpha/beta-Hydrolases"/>
    <property type="match status" value="1"/>
</dbReference>
<name>A0A1J6HJ19_9HYPH</name>
<dbReference type="OrthoDB" id="9804723at2"/>
<evidence type="ECO:0000313" key="3">
    <source>
        <dbReference type="EMBL" id="OIS92892.1"/>
    </source>
</evidence>
<dbReference type="PRINTS" id="PR00111">
    <property type="entry name" value="ABHYDROLASE"/>
</dbReference>
<dbReference type="InterPro" id="IPR029058">
    <property type="entry name" value="AB_hydrolase_fold"/>
</dbReference>
<dbReference type="AlphaFoldDB" id="A0A1J6HJ19"/>
<comment type="caution">
    <text evidence="3">The sequence shown here is derived from an EMBL/GenBank/DDBJ whole genome shotgun (WGS) entry which is preliminary data.</text>
</comment>
<dbReference type="RefSeq" id="WP_071632361.1">
    <property type="nucleotide sequence ID" value="NZ_MOEC01000013.1"/>
</dbReference>
<organism evidence="3 4">
    <name type="scientific">Brucella cytisi</name>
    <dbReference type="NCBI Taxonomy" id="407152"/>
    <lineage>
        <taxon>Bacteria</taxon>
        <taxon>Pseudomonadati</taxon>
        <taxon>Pseudomonadota</taxon>
        <taxon>Alphaproteobacteria</taxon>
        <taxon>Hyphomicrobiales</taxon>
        <taxon>Brucellaceae</taxon>
        <taxon>Brucella/Ochrobactrum group</taxon>
        <taxon>Brucella</taxon>
    </lineage>
</organism>
<keyword evidence="1" id="KW-0732">Signal</keyword>
<dbReference type="PANTHER" id="PTHR43433:SF10">
    <property type="entry name" value="AB HYDROLASE-1 DOMAIN-CONTAINING PROTEIN"/>
    <property type="match status" value="1"/>
</dbReference>
<evidence type="ECO:0000256" key="1">
    <source>
        <dbReference type="SAM" id="SignalP"/>
    </source>
</evidence>
<dbReference type="EMBL" id="MOEC01000013">
    <property type="protein sequence ID" value="OIS92892.1"/>
    <property type="molecule type" value="Genomic_DNA"/>
</dbReference>
<protein>
    <recommendedName>
        <fullName evidence="2">AB hydrolase-1 domain-containing protein</fullName>
    </recommendedName>
</protein>
<reference evidence="3 4" key="1">
    <citation type="submission" date="2016-10" db="EMBL/GenBank/DDBJ databases">
        <title>The Draft Genome Sequence of the Potato Rhizosphere Bacteria Ochrobactrum sp. IPA7.2.</title>
        <authorList>
            <person name="Gogoleva N.E."/>
            <person name="Khlopko Y.A."/>
            <person name="Burygin G.L."/>
            <person name="Plotnikov A.O."/>
        </authorList>
    </citation>
    <scope>NUCLEOTIDE SEQUENCE [LARGE SCALE GENOMIC DNA]</scope>
    <source>
        <strain evidence="3 4">IPA7.2</strain>
    </source>
</reference>
<dbReference type="Pfam" id="PF00561">
    <property type="entry name" value="Abhydrolase_1"/>
    <property type="match status" value="1"/>
</dbReference>